<reference evidence="2 3" key="1">
    <citation type="submission" date="2017-02" db="EMBL/GenBank/DDBJ databases">
        <authorList>
            <person name="Peterson S.W."/>
        </authorList>
    </citation>
    <scope>NUCLEOTIDE SEQUENCE [LARGE SCALE GENOMIC DNA]</scope>
    <source>
        <strain evidence="2 3">DSM 45154</strain>
    </source>
</reference>
<proteinExistence type="predicted"/>
<gene>
    <name evidence="2" type="ORF">SAMN02745673_00382</name>
</gene>
<feature type="compositionally biased region" description="Low complexity" evidence="1">
    <location>
        <begin position="188"/>
        <end position="202"/>
    </location>
</feature>
<dbReference type="Proteomes" id="UP000190637">
    <property type="component" value="Unassembled WGS sequence"/>
</dbReference>
<accession>A0A1T4KHG8</accession>
<evidence type="ECO:0000313" key="3">
    <source>
        <dbReference type="Proteomes" id="UP000190637"/>
    </source>
</evidence>
<keyword evidence="3" id="KW-1185">Reference proteome</keyword>
<dbReference type="AlphaFoldDB" id="A0A1T4KHG8"/>
<dbReference type="STRING" id="1122192.SAMN02745673_00382"/>
<evidence type="ECO:0000313" key="2">
    <source>
        <dbReference type="EMBL" id="SJZ41870.1"/>
    </source>
</evidence>
<sequence>MTYEFCSVRWRVRPRRPVHVLFRPVAFKDVQKRPDGSTRVRGGLCLAGAGMTTLAVKLLRGDLRSGSIWRIWREPYAVHGAGWPRQRDGDEPGDLGALLRPVLASGRAPAVRVGTRPSFRSAGPPHGLPRPSWTGAPPGGRRPGEGGRTVQAACRQRRHGPSAVGGPTSPPQPERPGYRHDTRPWGMRAAPFRRPARATPPGRGRRPPARSLGASRADAGGRGPPGGAAGGHRPGHARTCPGSVRR</sequence>
<dbReference type="EMBL" id="FUWS01000001">
    <property type="protein sequence ID" value="SJZ41870.1"/>
    <property type="molecule type" value="Genomic_DNA"/>
</dbReference>
<feature type="compositionally biased region" description="Low complexity" evidence="1">
    <location>
        <begin position="209"/>
        <end position="218"/>
    </location>
</feature>
<feature type="region of interest" description="Disordered" evidence="1">
    <location>
        <begin position="107"/>
        <end position="246"/>
    </location>
</feature>
<name>A0A1T4KHG8_9ACTN</name>
<feature type="compositionally biased region" description="Gly residues" evidence="1">
    <location>
        <begin position="220"/>
        <end position="232"/>
    </location>
</feature>
<organism evidence="2 3">
    <name type="scientific">Marinactinospora thermotolerans DSM 45154</name>
    <dbReference type="NCBI Taxonomy" id="1122192"/>
    <lineage>
        <taxon>Bacteria</taxon>
        <taxon>Bacillati</taxon>
        <taxon>Actinomycetota</taxon>
        <taxon>Actinomycetes</taxon>
        <taxon>Streptosporangiales</taxon>
        <taxon>Nocardiopsidaceae</taxon>
        <taxon>Marinactinospora</taxon>
    </lineage>
</organism>
<evidence type="ECO:0000256" key="1">
    <source>
        <dbReference type="SAM" id="MobiDB-lite"/>
    </source>
</evidence>
<protein>
    <submittedName>
        <fullName evidence="2">Uncharacterized protein</fullName>
    </submittedName>
</protein>